<name>A0A1X7SGP8_AMPQE</name>
<proteinExistence type="predicted"/>
<reference evidence="1" key="1">
    <citation type="submission" date="2017-05" db="UniProtKB">
        <authorList>
            <consortium name="EnsemblMetazoa"/>
        </authorList>
    </citation>
    <scope>IDENTIFICATION</scope>
</reference>
<accession>A0A1X7SGP8</accession>
<sequence length="14" mass="1745">LIAWERLRIILSDF</sequence>
<dbReference type="InParanoid" id="A0A1X7SGP8"/>
<evidence type="ECO:0000313" key="1">
    <source>
        <dbReference type="EnsemblMetazoa" id="Aqu2.1.01237_001"/>
    </source>
</evidence>
<protein>
    <submittedName>
        <fullName evidence="1">Uncharacterized protein</fullName>
    </submittedName>
</protein>
<dbReference type="EnsemblMetazoa" id="Aqu2.1.01237_001">
    <property type="protein sequence ID" value="Aqu2.1.01237_001"/>
    <property type="gene ID" value="Aqu2.1.01237"/>
</dbReference>
<organism evidence="1">
    <name type="scientific">Amphimedon queenslandica</name>
    <name type="common">Sponge</name>
    <dbReference type="NCBI Taxonomy" id="400682"/>
    <lineage>
        <taxon>Eukaryota</taxon>
        <taxon>Metazoa</taxon>
        <taxon>Porifera</taxon>
        <taxon>Demospongiae</taxon>
        <taxon>Heteroscleromorpha</taxon>
        <taxon>Haplosclerida</taxon>
        <taxon>Niphatidae</taxon>
        <taxon>Amphimedon</taxon>
    </lineage>
</organism>